<evidence type="ECO:0000259" key="5">
    <source>
        <dbReference type="Pfam" id="PF07727"/>
    </source>
</evidence>
<proteinExistence type="predicted"/>
<evidence type="ECO:0000256" key="3">
    <source>
        <dbReference type="SAM" id="MobiDB-lite"/>
    </source>
</evidence>
<feature type="domain" description="Reverse transcriptase Ty1/copia-type" evidence="5">
    <location>
        <begin position="662"/>
        <end position="719"/>
    </location>
</feature>
<evidence type="ECO:0000256" key="4">
    <source>
        <dbReference type="SAM" id="Phobius"/>
    </source>
</evidence>
<feature type="domain" description="Retroviral polymerase SH3-like" evidence="6">
    <location>
        <begin position="563"/>
        <end position="618"/>
    </location>
</feature>
<dbReference type="EMBL" id="BKCJ010001721">
    <property type="protein sequence ID" value="GEU43528.1"/>
    <property type="molecule type" value="Genomic_DNA"/>
</dbReference>
<evidence type="ECO:0000256" key="1">
    <source>
        <dbReference type="ARBA" id="ARBA00022723"/>
    </source>
</evidence>
<dbReference type="PANTHER" id="PTHR42648">
    <property type="entry name" value="TRANSPOSASE, PUTATIVE-RELATED"/>
    <property type="match status" value="1"/>
</dbReference>
<keyword evidence="4" id="KW-1133">Transmembrane helix</keyword>
<feature type="region of interest" description="Disordered" evidence="3">
    <location>
        <begin position="626"/>
        <end position="660"/>
    </location>
</feature>
<dbReference type="Pfam" id="PF07727">
    <property type="entry name" value="RVT_2"/>
    <property type="match status" value="1"/>
</dbReference>
<dbReference type="InterPro" id="IPR057670">
    <property type="entry name" value="SH3_retrovirus"/>
</dbReference>
<evidence type="ECO:0000313" key="7">
    <source>
        <dbReference type="EMBL" id="GEU43528.1"/>
    </source>
</evidence>
<accession>A0A6L2K279</accession>
<keyword evidence="4" id="KW-0472">Membrane</keyword>
<evidence type="ECO:0000259" key="6">
    <source>
        <dbReference type="Pfam" id="PF25597"/>
    </source>
</evidence>
<evidence type="ECO:0000256" key="2">
    <source>
        <dbReference type="ARBA" id="ARBA00022801"/>
    </source>
</evidence>
<dbReference type="Pfam" id="PF25597">
    <property type="entry name" value="SH3_retrovirus"/>
    <property type="match status" value="1"/>
</dbReference>
<organism evidence="7">
    <name type="scientific">Tanacetum cinerariifolium</name>
    <name type="common">Dalmatian daisy</name>
    <name type="synonym">Chrysanthemum cinerariifolium</name>
    <dbReference type="NCBI Taxonomy" id="118510"/>
    <lineage>
        <taxon>Eukaryota</taxon>
        <taxon>Viridiplantae</taxon>
        <taxon>Streptophyta</taxon>
        <taxon>Embryophyta</taxon>
        <taxon>Tracheophyta</taxon>
        <taxon>Spermatophyta</taxon>
        <taxon>Magnoliopsida</taxon>
        <taxon>eudicotyledons</taxon>
        <taxon>Gunneridae</taxon>
        <taxon>Pentapetalae</taxon>
        <taxon>asterids</taxon>
        <taxon>campanulids</taxon>
        <taxon>Asterales</taxon>
        <taxon>Asteraceae</taxon>
        <taxon>Asteroideae</taxon>
        <taxon>Anthemideae</taxon>
        <taxon>Anthemidinae</taxon>
        <taxon>Tanacetum</taxon>
    </lineage>
</organism>
<keyword evidence="1" id="KW-0479">Metal-binding</keyword>
<dbReference type="InterPro" id="IPR039537">
    <property type="entry name" value="Retrotran_Ty1/copia-like"/>
</dbReference>
<dbReference type="GO" id="GO:0046872">
    <property type="term" value="F:metal ion binding"/>
    <property type="evidence" value="ECO:0007669"/>
    <property type="project" value="UniProtKB-KW"/>
</dbReference>
<dbReference type="PANTHER" id="PTHR42648:SF27">
    <property type="entry name" value="RNA-DIRECTED DNA POLYMERASE"/>
    <property type="match status" value="1"/>
</dbReference>
<gene>
    <name evidence="7" type="ORF">Tci_015506</name>
</gene>
<keyword evidence="4" id="KW-0812">Transmembrane</keyword>
<keyword evidence="2" id="KW-0378">Hydrolase</keyword>
<comment type="caution">
    <text evidence="7">The sequence shown here is derived from an EMBL/GenBank/DDBJ whole genome shotgun (WGS) entry which is preliminary data.</text>
</comment>
<reference evidence="7" key="1">
    <citation type="journal article" date="2019" name="Sci. Rep.">
        <title>Draft genome of Tanacetum cinerariifolium, the natural source of mosquito coil.</title>
        <authorList>
            <person name="Yamashiro T."/>
            <person name="Shiraishi A."/>
            <person name="Satake H."/>
            <person name="Nakayama K."/>
        </authorList>
    </citation>
    <scope>NUCLEOTIDE SEQUENCE</scope>
</reference>
<dbReference type="GO" id="GO:0016787">
    <property type="term" value="F:hydrolase activity"/>
    <property type="evidence" value="ECO:0007669"/>
    <property type="project" value="UniProtKB-KW"/>
</dbReference>
<sequence length="841" mass="96242">MPTLSQQIIQETIRPRSLTRKEACLVYSRDVVKHETGDINFIRCTSFKAVSILDLFLDVAAMIYKLVQYGDISGDLDVFTGDVTRNLRRTMRKAIEELGFVSDKYKEMAEIDSEKLLVVVMTQIVVVQELNVHVVLAQWNALYDAHNKVACLMLGSMNPKLHRQFKISSPYEMLRELKSMFGKKAGVERATRTSWLCALTRSYYRSNHGLTSNFVGFVRNYKMHNTGKTISKLHALLIEYEKGLPKKVATPQVMAIQGDRIQKANNKSLNAKGKCKGKGKDKSYIPKTKNPKPYAKEHPAKDDACHHCKKVGRCKRDYPAYFAKLIKKKKQVGTTSFSGIFTIELFLFLNKSLVYDTGCGTHICNTKHGLRVERKLEQVESIRSDELVLSNGLLICLDNCHYAPSITRGVVLVLRLVDNGFILCFTEYGILESENYVLYFSDIPSDGIYKIDMLNLVQNVNSILMIATSLPLRMIIVVMIICIYLNIYMKLFKRSRRSHTLLDMVRSMVNLTTLPLSFWDYALETATRILNMVPTKKVDKTRYELWYKKVPNLSYLKVWGCEALMKRDTPDKLQQRSVKCIFIGYPKKTMGYYFYFLRENKIVVARYVELLEKNLISQEVSGKAEELKEIQNKDTSPSKDTSNIPMEVEGFEPPQEEEQMTFKKETDIDAIVHTYKARLVAKGYTQTYEVDFEETFSPVADIRAIRILIAITAFYDYEIMPPKKTSISAAPAMTQASIRQLVVDNVVAALEAQAANMANADNTNRNPEPREEPIARKCNYKEFMSCQSLNFKGSEGVVGLIRWFERTESMFSRSNCTKDCKVKFATGTLTEEALFWWNSFA</sequence>
<protein>
    <submittedName>
        <fullName evidence="7">Retrotransposon protein, putative, Ty1-copia subclass</fullName>
    </submittedName>
</protein>
<dbReference type="AlphaFoldDB" id="A0A6L2K279"/>
<feature type="region of interest" description="Disordered" evidence="3">
    <location>
        <begin position="270"/>
        <end position="298"/>
    </location>
</feature>
<dbReference type="InterPro" id="IPR013103">
    <property type="entry name" value="RVT_2"/>
</dbReference>
<feature type="transmembrane region" description="Helical" evidence="4">
    <location>
        <begin position="463"/>
        <end position="487"/>
    </location>
</feature>
<feature type="compositionally biased region" description="Polar residues" evidence="3">
    <location>
        <begin position="633"/>
        <end position="644"/>
    </location>
</feature>
<name>A0A6L2K279_TANCI</name>